<evidence type="ECO:0000313" key="14">
    <source>
        <dbReference type="EMBL" id="ELT99695.1"/>
    </source>
</evidence>
<evidence type="ECO:0000256" key="3">
    <source>
        <dbReference type="ARBA" id="ARBA00008400"/>
    </source>
</evidence>
<dbReference type="SUPFAM" id="SSF53649">
    <property type="entry name" value="Alkaline phosphatase-like"/>
    <property type="match status" value="1"/>
</dbReference>
<dbReference type="CDD" id="cd16020">
    <property type="entry name" value="GPI_EPT_1"/>
    <property type="match status" value="1"/>
</dbReference>
<keyword evidence="16" id="KW-1185">Reference proteome</keyword>
<evidence type="ECO:0000256" key="8">
    <source>
        <dbReference type="ARBA" id="ARBA00022824"/>
    </source>
</evidence>
<dbReference type="EMBL" id="AMQN01009923">
    <property type="status" value="NOT_ANNOTATED_CDS"/>
    <property type="molecule type" value="Genomic_DNA"/>
</dbReference>
<dbReference type="FunFam" id="3.40.720.10:FF:000015">
    <property type="entry name" value="GPI ethanolamine phosphate transferase 1"/>
    <property type="match status" value="1"/>
</dbReference>
<feature type="domain" description="GPI ethanolamine phosphate transferase 1 C-terminal" evidence="13">
    <location>
        <begin position="431"/>
        <end position="874"/>
    </location>
</feature>
<name>R7U986_CAPTE</name>
<dbReference type="InterPro" id="IPR017852">
    <property type="entry name" value="GPI_EtnP_transferase_1_C"/>
</dbReference>
<keyword evidence="7 12" id="KW-0812">Transmembrane</keyword>
<evidence type="ECO:0000256" key="10">
    <source>
        <dbReference type="ARBA" id="ARBA00023136"/>
    </source>
</evidence>
<dbReference type="GO" id="GO:0051377">
    <property type="term" value="F:mannose-ethanolamine phosphotransferase activity"/>
    <property type="evidence" value="ECO:0007669"/>
    <property type="project" value="UniProtKB-UniRule"/>
</dbReference>
<dbReference type="InterPro" id="IPR037671">
    <property type="entry name" value="PIGN_N"/>
</dbReference>
<proteinExistence type="inferred from homology"/>
<protein>
    <recommendedName>
        <fullName evidence="4 12">GPI ethanolamine phosphate transferase 1</fullName>
        <ecNumber evidence="12">2.-.-.-</ecNumber>
    </recommendedName>
</protein>
<gene>
    <name evidence="14" type="ORF">CAPTEDRAFT_184012</name>
</gene>
<keyword evidence="10 12" id="KW-0472">Membrane</keyword>
<dbReference type="STRING" id="283909.R7U986"/>
<keyword evidence="6 12" id="KW-0808">Transferase</keyword>
<feature type="transmembrane region" description="Helical" evidence="12">
    <location>
        <begin position="598"/>
        <end position="617"/>
    </location>
</feature>
<dbReference type="PANTHER" id="PTHR12250:SF0">
    <property type="entry name" value="GPI ETHANOLAMINE PHOSPHATE TRANSFERASE 1"/>
    <property type="match status" value="1"/>
</dbReference>
<dbReference type="Pfam" id="PF01663">
    <property type="entry name" value="Phosphodiest"/>
    <property type="match status" value="1"/>
</dbReference>
<keyword evidence="11" id="KW-0325">Glycoprotein</keyword>
<feature type="transmembrane region" description="Helical" evidence="12">
    <location>
        <begin position="850"/>
        <end position="870"/>
    </location>
</feature>
<feature type="transmembrane region" description="Helical" evidence="12">
    <location>
        <begin position="442"/>
        <end position="464"/>
    </location>
</feature>
<dbReference type="EMBL" id="KB306612">
    <property type="protein sequence ID" value="ELT99695.1"/>
    <property type="molecule type" value="Genomic_DNA"/>
</dbReference>
<dbReference type="EC" id="2.-.-.-" evidence="12"/>
<feature type="transmembrane region" description="Helical" evidence="12">
    <location>
        <begin position="815"/>
        <end position="838"/>
    </location>
</feature>
<comment type="similarity">
    <text evidence="3 12">Belongs to the PIGG/PIGN/PIGO family. PIGN subfamily.</text>
</comment>
<dbReference type="UniPathway" id="UPA00196"/>
<comment type="pathway">
    <text evidence="2 12">Glycolipid biosynthesis; glycosylphosphatidylinositol-anchor biosynthesis.</text>
</comment>
<dbReference type="Pfam" id="PF04987">
    <property type="entry name" value="PigN"/>
    <property type="match status" value="1"/>
</dbReference>
<dbReference type="GO" id="GO:0006506">
    <property type="term" value="P:GPI anchor biosynthetic process"/>
    <property type="evidence" value="ECO:0007669"/>
    <property type="project" value="UniProtKB-UniPathway"/>
</dbReference>
<evidence type="ECO:0000313" key="15">
    <source>
        <dbReference type="EnsemblMetazoa" id="CapteP184012"/>
    </source>
</evidence>
<feature type="transmembrane region" description="Helical" evidence="12">
    <location>
        <begin position="882"/>
        <end position="905"/>
    </location>
</feature>
<feature type="transmembrane region" description="Helical" evidence="12">
    <location>
        <begin position="553"/>
        <end position="586"/>
    </location>
</feature>
<dbReference type="FunCoup" id="R7U986">
    <property type="interactions" value="1043"/>
</dbReference>
<feature type="transmembrane region" description="Helical" evidence="12">
    <location>
        <begin position="6"/>
        <end position="25"/>
    </location>
</feature>
<keyword evidence="8 12" id="KW-0256">Endoplasmic reticulum</keyword>
<evidence type="ECO:0000256" key="2">
    <source>
        <dbReference type="ARBA" id="ARBA00004687"/>
    </source>
</evidence>
<dbReference type="OrthoDB" id="2748310at2759"/>
<reference evidence="15" key="3">
    <citation type="submission" date="2015-06" db="UniProtKB">
        <authorList>
            <consortium name="EnsemblMetazoa"/>
        </authorList>
    </citation>
    <scope>IDENTIFICATION</scope>
</reference>
<evidence type="ECO:0000256" key="4">
    <source>
        <dbReference type="ARBA" id="ARBA00020831"/>
    </source>
</evidence>
<reference evidence="16" key="1">
    <citation type="submission" date="2012-12" db="EMBL/GenBank/DDBJ databases">
        <authorList>
            <person name="Hellsten U."/>
            <person name="Grimwood J."/>
            <person name="Chapman J.A."/>
            <person name="Shapiro H."/>
            <person name="Aerts A."/>
            <person name="Otillar R.P."/>
            <person name="Terry A.Y."/>
            <person name="Boore J.L."/>
            <person name="Simakov O."/>
            <person name="Marletaz F."/>
            <person name="Cho S.-J."/>
            <person name="Edsinger-Gonzales E."/>
            <person name="Havlak P."/>
            <person name="Kuo D.-H."/>
            <person name="Larsson T."/>
            <person name="Lv J."/>
            <person name="Arendt D."/>
            <person name="Savage R."/>
            <person name="Osoegawa K."/>
            <person name="de Jong P."/>
            <person name="Lindberg D.R."/>
            <person name="Seaver E.C."/>
            <person name="Weisblat D.A."/>
            <person name="Putnam N.H."/>
            <person name="Grigoriev I.V."/>
            <person name="Rokhsar D.S."/>
        </authorList>
    </citation>
    <scope>NUCLEOTIDE SEQUENCE</scope>
    <source>
        <strain evidence="16">I ESC-2004</strain>
    </source>
</reference>
<dbReference type="InterPro" id="IPR002591">
    <property type="entry name" value="Phosphodiest/P_Trfase"/>
</dbReference>
<feature type="transmembrane region" description="Helical" evidence="12">
    <location>
        <begin position="722"/>
        <end position="738"/>
    </location>
</feature>
<comment type="function">
    <text evidence="12">Ethanolamine phosphate transferase involved in glycosylphosphatidylinositol-anchor biosynthesis. Transfers ethanolamine phosphate to the first alpha-1,4-linked mannose of the glycosylphosphatidylinositol precursor of GPI-anchor.</text>
</comment>
<feature type="transmembrane region" description="Helical" evidence="12">
    <location>
        <begin position="674"/>
        <end position="693"/>
    </location>
</feature>
<dbReference type="Proteomes" id="UP000014760">
    <property type="component" value="Unassembled WGS sequence"/>
</dbReference>
<keyword evidence="9 12" id="KW-1133">Transmembrane helix</keyword>
<dbReference type="GO" id="GO:0005789">
    <property type="term" value="C:endoplasmic reticulum membrane"/>
    <property type="evidence" value="ECO:0007669"/>
    <property type="project" value="UniProtKB-SubCell"/>
</dbReference>
<dbReference type="HOGENOM" id="CLU_007676_0_0_1"/>
<organism evidence="14">
    <name type="scientific">Capitella teleta</name>
    <name type="common">Polychaete worm</name>
    <dbReference type="NCBI Taxonomy" id="283909"/>
    <lineage>
        <taxon>Eukaryota</taxon>
        <taxon>Metazoa</taxon>
        <taxon>Spiralia</taxon>
        <taxon>Lophotrochozoa</taxon>
        <taxon>Annelida</taxon>
        <taxon>Polychaeta</taxon>
        <taxon>Sedentaria</taxon>
        <taxon>Scolecida</taxon>
        <taxon>Capitellidae</taxon>
        <taxon>Capitella</taxon>
    </lineage>
</organism>
<dbReference type="OMA" id="QSYFHRE"/>
<evidence type="ECO:0000256" key="5">
    <source>
        <dbReference type="ARBA" id="ARBA00022502"/>
    </source>
</evidence>
<feature type="transmembrane region" description="Helical" evidence="12">
    <location>
        <begin position="645"/>
        <end position="662"/>
    </location>
</feature>
<evidence type="ECO:0000256" key="1">
    <source>
        <dbReference type="ARBA" id="ARBA00004477"/>
    </source>
</evidence>
<dbReference type="PANTHER" id="PTHR12250">
    <property type="entry name" value="PHOSPHATIDYLINOSITOL GLYCAN, CLASS N"/>
    <property type="match status" value="1"/>
</dbReference>
<evidence type="ECO:0000256" key="6">
    <source>
        <dbReference type="ARBA" id="ARBA00022679"/>
    </source>
</evidence>
<evidence type="ECO:0000256" key="12">
    <source>
        <dbReference type="RuleBase" id="RU367138"/>
    </source>
</evidence>
<dbReference type="InterPro" id="IPR007070">
    <property type="entry name" value="GPI_EtnP_transferase_1"/>
</dbReference>
<dbReference type="AlphaFoldDB" id="R7U986"/>
<evidence type="ECO:0000259" key="13">
    <source>
        <dbReference type="Pfam" id="PF04987"/>
    </source>
</evidence>
<reference evidence="14 16" key="2">
    <citation type="journal article" date="2013" name="Nature">
        <title>Insights into bilaterian evolution from three spiralian genomes.</title>
        <authorList>
            <person name="Simakov O."/>
            <person name="Marletaz F."/>
            <person name="Cho S.J."/>
            <person name="Edsinger-Gonzales E."/>
            <person name="Havlak P."/>
            <person name="Hellsten U."/>
            <person name="Kuo D.H."/>
            <person name="Larsson T."/>
            <person name="Lv J."/>
            <person name="Arendt D."/>
            <person name="Savage R."/>
            <person name="Osoegawa K."/>
            <person name="de Jong P."/>
            <person name="Grimwood J."/>
            <person name="Chapman J.A."/>
            <person name="Shapiro H."/>
            <person name="Aerts A."/>
            <person name="Otillar R.P."/>
            <person name="Terry A.Y."/>
            <person name="Boore J.L."/>
            <person name="Grigoriev I.V."/>
            <person name="Lindberg D.R."/>
            <person name="Seaver E.C."/>
            <person name="Weisblat D.A."/>
            <person name="Putnam N.H."/>
            <person name="Rokhsar D.S."/>
        </authorList>
    </citation>
    <scope>NUCLEOTIDE SEQUENCE</scope>
    <source>
        <strain evidence="14 16">I ESC-2004</strain>
    </source>
</reference>
<evidence type="ECO:0000256" key="9">
    <source>
        <dbReference type="ARBA" id="ARBA00022989"/>
    </source>
</evidence>
<feature type="transmembrane region" description="Helical" evidence="12">
    <location>
        <begin position="484"/>
        <end position="506"/>
    </location>
</feature>
<evidence type="ECO:0000256" key="11">
    <source>
        <dbReference type="ARBA" id="ARBA00023180"/>
    </source>
</evidence>
<keyword evidence="5 12" id="KW-0337">GPI-anchor biosynthesis</keyword>
<comment type="subcellular location">
    <subcellularLocation>
        <location evidence="1 12">Endoplasmic reticulum membrane</location>
        <topology evidence="1 12">Multi-pass membrane protein</topology>
    </subcellularLocation>
</comment>
<dbReference type="Gene3D" id="3.40.720.10">
    <property type="entry name" value="Alkaline Phosphatase, subunit A"/>
    <property type="match status" value="1"/>
</dbReference>
<feature type="transmembrane region" description="Helical" evidence="12">
    <location>
        <begin position="776"/>
        <end position="795"/>
    </location>
</feature>
<dbReference type="InterPro" id="IPR017850">
    <property type="entry name" value="Alkaline_phosphatase_core_sf"/>
</dbReference>
<accession>R7U986</accession>
<sequence length="917" mass="103646">MDWRLLVSGFLVNLVFFYSIFDIYFTSPLVHGMRPVSVPSEAPAKRLVLFVADGLRADKFFELDANRKSRAPFLRSVIEETGAWGISHTRVPTESRPGHVALIAGFYEDVSAVAKGWKENPVDFDSVFNQSRETWSWGSPDILPMFAKGASGDHVHVHMYPEQSEDFAGANLKNLDLWVFEKLKVCSAALVNSPWLFVSLHSDKIVFFLHLLGLDTNGHAHNPLSREYLDNIGVVDKGIKEINDLFKDFYRDDKTAFVFSADHGMTNWGSHGAGHPSETLTPLVVWGAGVRHAKPAHSQQRYPDAYSNEWSLSHVHRTDVNQADIAPLMSCLVGLPFPLNSVGILPLDLLSVDDKFKAQSIYANAQQIIAQFDIKMQQKKDSTLRLLFRPFSPLAPAAEEEKLLQIHQLIQAANYTGAIIECQSLIKLSLEGLNYYHNYDKLFLGVSIASGYIGWMAHILIRIIQNHTNLPHAKHAGIPASFWLSAKGLRIISGCLTTVVLCLLYVQSLPWTYYVYCCLPLALWHKVIQRWRFIREVFWYLNDHGLWKDVALFSLLSVAALEIIVLSFFYRELLSVALVSMAIWIIIRRDSLHDQSLVVRWSIACLVMSVFPLMPVVGRDANFPLVYAAGILTIVASLLFQRCVFFVFLTVLSACVILKWYTCHSLHTKEGLPILNQVLSWSSLVLSVVTPLLAPTQLNIRLMHIVLAFFPCYLLLSTAQEGLFLLALTVLLHLWLQVETQVTSIRIRTKVRDVDFRSAVRLGEVQRKLSLSDIRCAYFFIFFLLNGFLGTGNIASINTFDPQSVLPFLTVFSPFVMGALMMWKNLLPLLLVTCAFEGVRLCINVPMQSLFLTVLFMSDFMALNFFFLVRDEGSWLEIGTSISHYVIVMCLILFLMILLLLSRFFTSFSPRAKSKGL</sequence>
<evidence type="ECO:0000256" key="7">
    <source>
        <dbReference type="ARBA" id="ARBA00022692"/>
    </source>
</evidence>
<evidence type="ECO:0000313" key="16">
    <source>
        <dbReference type="Proteomes" id="UP000014760"/>
    </source>
</evidence>
<dbReference type="EnsemblMetazoa" id="CapteT184012">
    <property type="protein sequence ID" value="CapteP184012"/>
    <property type="gene ID" value="CapteG184012"/>
</dbReference>